<name>A0ABR1HSS0_9HYPO</name>
<evidence type="ECO:0000313" key="2">
    <source>
        <dbReference type="Proteomes" id="UP001498476"/>
    </source>
</evidence>
<keyword evidence="2" id="KW-1185">Reference proteome</keyword>
<protein>
    <submittedName>
        <fullName evidence="1">Uncharacterized protein</fullName>
    </submittedName>
</protein>
<dbReference type="Proteomes" id="UP001498476">
    <property type="component" value="Unassembled WGS sequence"/>
</dbReference>
<organism evidence="1 2">
    <name type="scientific">Neonectria punicea</name>
    <dbReference type="NCBI Taxonomy" id="979145"/>
    <lineage>
        <taxon>Eukaryota</taxon>
        <taxon>Fungi</taxon>
        <taxon>Dikarya</taxon>
        <taxon>Ascomycota</taxon>
        <taxon>Pezizomycotina</taxon>
        <taxon>Sordariomycetes</taxon>
        <taxon>Hypocreomycetidae</taxon>
        <taxon>Hypocreales</taxon>
        <taxon>Nectriaceae</taxon>
        <taxon>Neonectria</taxon>
    </lineage>
</organism>
<reference evidence="1 2" key="1">
    <citation type="journal article" date="2025" name="Microbiol. Resour. Announc.">
        <title>Draft genome sequences for Neonectria magnoliae and Neonectria punicea, canker pathogens of Liriodendron tulipifera and Acer saccharum in West Virginia.</title>
        <authorList>
            <person name="Petronek H.M."/>
            <person name="Kasson M.T."/>
            <person name="Metheny A.M."/>
            <person name="Stauder C.M."/>
            <person name="Lovett B."/>
            <person name="Lynch S.C."/>
            <person name="Garnas J.R."/>
            <person name="Kasson L.R."/>
            <person name="Stajich J.E."/>
        </authorList>
    </citation>
    <scope>NUCLEOTIDE SEQUENCE [LARGE SCALE GENOMIC DNA]</scope>
    <source>
        <strain evidence="1 2">NRRL 64653</strain>
    </source>
</reference>
<sequence>MPATIPTKEHGGSRSTRVKIRRHEFRQLHRIQGKLERRWKTIEFTDEELKKISIVRGSPFDIDEDDPIDLDPRFVFPAQPRIWNMA</sequence>
<evidence type="ECO:0000313" key="1">
    <source>
        <dbReference type="EMBL" id="KAK7424273.1"/>
    </source>
</evidence>
<proteinExistence type="predicted"/>
<dbReference type="EMBL" id="JAZAVJ010000005">
    <property type="protein sequence ID" value="KAK7424273.1"/>
    <property type="molecule type" value="Genomic_DNA"/>
</dbReference>
<accession>A0ABR1HSS0</accession>
<comment type="caution">
    <text evidence="1">The sequence shown here is derived from an EMBL/GenBank/DDBJ whole genome shotgun (WGS) entry which is preliminary data.</text>
</comment>
<gene>
    <name evidence="1" type="ORF">QQX98_000541</name>
</gene>